<gene>
    <name evidence="1" type="ORF">HMPREF9249_02510</name>
</gene>
<name>K1LYJ7_9LACO</name>
<evidence type="ECO:0000313" key="1">
    <source>
        <dbReference type="EMBL" id="EKB61955.1"/>
    </source>
</evidence>
<proteinExistence type="predicted"/>
<sequence length="41" mass="4697">MSAFQDLPENDTRKSTCAKRKQTLQILTNTFKEVKIIKAIS</sequence>
<reference evidence="1 2" key="1">
    <citation type="submission" date="2012-07" db="EMBL/GenBank/DDBJ databases">
        <title>The Genome Sequence of Lactobacillus crispatus FB077-07.</title>
        <authorList>
            <consortium name="The Broad Institute Genome Sequencing Platform"/>
            <person name="Earl A."/>
            <person name="Ward D."/>
            <person name="Feldgarden M."/>
            <person name="Gevers D."/>
            <person name="Saerens B."/>
            <person name="Vaneechoutte M."/>
            <person name="Walker B."/>
            <person name="Young S.K."/>
            <person name="Zeng Q."/>
            <person name="Gargeya S."/>
            <person name="Fitzgerald M."/>
            <person name="Haas B."/>
            <person name="Abouelleil A."/>
            <person name="Alvarado L."/>
            <person name="Arachchi H.M."/>
            <person name="Berlin A.M."/>
            <person name="Chapman S.B."/>
            <person name="Goldberg J."/>
            <person name="Griggs A."/>
            <person name="Gujja S."/>
            <person name="Hansen M."/>
            <person name="Howarth C."/>
            <person name="Imamovic A."/>
            <person name="Larimer J."/>
            <person name="McCowen C."/>
            <person name="Montmayeur A."/>
            <person name="Murphy C."/>
            <person name="Neiman D."/>
            <person name="Pearson M."/>
            <person name="Priest M."/>
            <person name="Roberts A."/>
            <person name="Saif S."/>
            <person name="Shea T."/>
            <person name="Sisk P."/>
            <person name="Sykes S."/>
            <person name="Wortman J."/>
            <person name="Nusbaum C."/>
            <person name="Birren B."/>
        </authorList>
    </citation>
    <scope>NUCLEOTIDE SEQUENCE [LARGE SCALE GENOMIC DNA]</scope>
    <source>
        <strain evidence="1 2">FB077-07</strain>
    </source>
</reference>
<dbReference type="Proteomes" id="UP000004722">
    <property type="component" value="Unassembled WGS sequence"/>
</dbReference>
<protein>
    <submittedName>
        <fullName evidence="1">Uncharacterized protein</fullName>
    </submittedName>
</protein>
<accession>K1LYJ7</accession>
<organism evidence="1 2">
    <name type="scientific">Lactobacillus crispatus FB077-07</name>
    <dbReference type="NCBI Taxonomy" id="883092"/>
    <lineage>
        <taxon>Bacteria</taxon>
        <taxon>Bacillati</taxon>
        <taxon>Bacillota</taxon>
        <taxon>Bacilli</taxon>
        <taxon>Lactobacillales</taxon>
        <taxon>Lactobacillaceae</taxon>
        <taxon>Lactobacillus</taxon>
    </lineage>
</organism>
<dbReference type="EMBL" id="AGZG01000121">
    <property type="protein sequence ID" value="EKB61955.1"/>
    <property type="molecule type" value="Genomic_DNA"/>
</dbReference>
<evidence type="ECO:0000313" key="2">
    <source>
        <dbReference type="Proteomes" id="UP000004722"/>
    </source>
</evidence>
<dbReference type="HOGENOM" id="CLU_3271799_0_0_9"/>
<comment type="caution">
    <text evidence="1">The sequence shown here is derived from an EMBL/GenBank/DDBJ whole genome shotgun (WGS) entry which is preliminary data.</text>
</comment>
<dbReference type="AlphaFoldDB" id="K1LYJ7"/>